<keyword evidence="1" id="KW-1133">Transmembrane helix</keyword>
<evidence type="ECO:0000313" key="2">
    <source>
        <dbReference type="EMBL" id="GAA1992991.1"/>
    </source>
</evidence>
<comment type="caution">
    <text evidence="2">The sequence shown here is derived from an EMBL/GenBank/DDBJ whole genome shotgun (WGS) entry which is preliminary data.</text>
</comment>
<protein>
    <submittedName>
        <fullName evidence="2">Membrane protein</fullName>
    </submittedName>
</protein>
<reference evidence="2 3" key="1">
    <citation type="journal article" date="2019" name="Int. J. Syst. Evol. Microbiol.">
        <title>The Global Catalogue of Microorganisms (GCM) 10K type strain sequencing project: providing services to taxonomists for standard genome sequencing and annotation.</title>
        <authorList>
            <consortium name="The Broad Institute Genomics Platform"/>
            <consortium name="The Broad Institute Genome Sequencing Center for Infectious Disease"/>
            <person name="Wu L."/>
            <person name="Ma J."/>
        </authorList>
    </citation>
    <scope>NUCLEOTIDE SEQUENCE [LARGE SCALE GENOMIC DNA]</scope>
    <source>
        <strain evidence="2 3">JCM 16013</strain>
    </source>
</reference>
<keyword evidence="1" id="KW-0812">Transmembrane</keyword>
<dbReference type="Proteomes" id="UP001499854">
    <property type="component" value="Unassembled WGS sequence"/>
</dbReference>
<dbReference type="RefSeq" id="WP_344661099.1">
    <property type="nucleotide sequence ID" value="NZ_BAAAQM010000049.1"/>
</dbReference>
<proteinExistence type="predicted"/>
<feature type="transmembrane region" description="Helical" evidence="1">
    <location>
        <begin position="102"/>
        <end position="121"/>
    </location>
</feature>
<feature type="transmembrane region" description="Helical" evidence="1">
    <location>
        <begin position="141"/>
        <end position="167"/>
    </location>
</feature>
<evidence type="ECO:0000313" key="3">
    <source>
        <dbReference type="Proteomes" id="UP001499854"/>
    </source>
</evidence>
<keyword evidence="1" id="KW-0472">Membrane</keyword>
<feature type="transmembrane region" description="Helical" evidence="1">
    <location>
        <begin position="21"/>
        <end position="48"/>
    </location>
</feature>
<keyword evidence="3" id="KW-1185">Reference proteome</keyword>
<sequence length="193" mass="20866">MTGSAAQRRPARLSPTIRKTTVMVHIISSVSWLALMLCLLTLGVAALLTNDADTLRAAYRAMGMLGDALVIPLSLLSLLSGITLGLGTTWGLFRYYWVSAKFWLTLAAAGASIFALTARLHDAADIARVHPVGPISQMHIGFIRWNAVIVPAIALLVYLANVLLSVFKPWGRRLPRTRRTRPQSPNPAPGGDS</sequence>
<feature type="transmembrane region" description="Helical" evidence="1">
    <location>
        <begin position="68"/>
        <end position="90"/>
    </location>
</feature>
<dbReference type="EMBL" id="BAAAQM010000049">
    <property type="protein sequence ID" value="GAA1992991.1"/>
    <property type="molecule type" value="Genomic_DNA"/>
</dbReference>
<accession>A0ABN2SUZ9</accession>
<organism evidence="2 3">
    <name type="scientific">Catenulispora subtropica</name>
    <dbReference type="NCBI Taxonomy" id="450798"/>
    <lineage>
        <taxon>Bacteria</taxon>
        <taxon>Bacillati</taxon>
        <taxon>Actinomycetota</taxon>
        <taxon>Actinomycetes</taxon>
        <taxon>Catenulisporales</taxon>
        <taxon>Catenulisporaceae</taxon>
        <taxon>Catenulispora</taxon>
    </lineage>
</organism>
<gene>
    <name evidence="2" type="ORF">GCM10009838_66160</name>
</gene>
<name>A0ABN2SUZ9_9ACTN</name>
<evidence type="ECO:0000256" key="1">
    <source>
        <dbReference type="SAM" id="Phobius"/>
    </source>
</evidence>